<keyword evidence="2" id="KW-1185">Reference proteome</keyword>
<comment type="caution">
    <text evidence="1">The sequence shown here is derived from an EMBL/GenBank/DDBJ whole genome shotgun (WGS) entry which is preliminary data.</text>
</comment>
<gene>
    <name evidence="1" type="ORF">Vadar_023388</name>
</gene>
<name>A0ACB7Y2R9_9ERIC</name>
<dbReference type="Proteomes" id="UP000828048">
    <property type="component" value="Chromosome 5"/>
</dbReference>
<accession>A0ACB7Y2R9</accession>
<organism evidence="1 2">
    <name type="scientific">Vaccinium darrowii</name>
    <dbReference type="NCBI Taxonomy" id="229202"/>
    <lineage>
        <taxon>Eukaryota</taxon>
        <taxon>Viridiplantae</taxon>
        <taxon>Streptophyta</taxon>
        <taxon>Embryophyta</taxon>
        <taxon>Tracheophyta</taxon>
        <taxon>Spermatophyta</taxon>
        <taxon>Magnoliopsida</taxon>
        <taxon>eudicotyledons</taxon>
        <taxon>Gunneridae</taxon>
        <taxon>Pentapetalae</taxon>
        <taxon>asterids</taxon>
        <taxon>Ericales</taxon>
        <taxon>Ericaceae</taxon>
        <taxon>Vaccinioideae</taxon>
        <taxon>Vaccinieae</taxon>
        <taxon>Vaccinium</taxon>
    </lineage>
</organism>
<evidence type="ECO:0000313" key="1">
    <source>
        <dbReference type="EMBL" id="KAH7847215.1"/>
    </source>
</evidence>
<reference evidence="1 2" key="1">
    <citation type="journal article" date="2021" name="Hortic Res">
        <title>High-quality reference genome and annotation aids understanding of berry development for evergreen blueberry (Vaccinium darrowii).</title>
        <authorList>
            <person name="Yu J."/>
            <person name="Hulse-Kemp A.M."/>
            <person name="Babiker E."/>
            <person name="Staton M."/>
        </authorList>
    </citation>
    <scope>NUCLEOTIDE SEQUENCE [LARGE SCALE GENOMIC DNA]</scope>
    <source>
        <strain evidence="2">cv. NJ 8807/NJ 8810</strain>
        <tissue evidence="1">Young leaf</tissue>
    </source>
</reference>
<evidence type="ECO:0000313" key="2">
    <source>
        <dbReference type="Proteomes" id="UP000828048"/>
    </source>
</evidence>
<sequence>MNMDGFDQGRYRVPRQGGYTVAPEKERKVPKKKKKKKRKMWRWWRKVPKSAMERLRRWNAEEYERRHNLARIKCERGLEKVDWNMMKKHFRTPEALKAYERFCEEARSNTLQRLPGLVYERCPDPYFQYYYGKFAYLPFHERMRLKWKDGKNLLQERLHQVKMVALGLAVVGSAFVVGSASATWMLVGTEKEKKN</sequence>
<proteinExistence type="predicted"/>
<dbReference type="EMBL" id="CM037155">
    <property type="protein sequence ID" value="KAH7847215.1"/>
    <property type="molecule type" value="Genomic_DNA"/>
</dbReference>
<protein>
    <submittedName>
        <fullName evidence="1">Uncharacterized protein</fullName>
    </submittedName>
</protein>